<dbReference type="Pfam" id="PF00534">
    <property type="entry name" value="Glycos_transf_1"/>
    <property type="match status" value="1"/>
</dbReference>
<dbReference type="EMBL" id="JAFVMF010000004">
    <property type="protein sequence ID" value="MBO1359075.1"/>
    <property type="molecule type" value="Genomic_DNA"/>
</dbReference>
<feature type="compositionally biased region" description="Basic residues" evidence="2">
    <location>
        <begin position="504"/>
        <end position="515"/>
    </location>
</feature>
<gene>
    <name evidence="4" type="ORF">J2D73_04585</name>
</gene>
<proteinExistence type="predicted"/>
<evidence type="ECO:0000256" key="1">
    <source>
        <dbReference type="ARBA" id="ARBA00022679"/>
    </source>
</evidence>
<evidence type="ECO:0000259" key="3">
    <source>
        <dbReference type="Pfam" id="PF00534"/>
    </source>
</evidence>
<feature type="region of interest" description="Disordered" evidence="2">
    <location>
        <begin position="272"/>
        <end position="300"/>
    </location>
</feature>
<name>A0ABS3LT40_9PROT</name>
<comment type="caution">
    <text evidence="4">The sequence shown here is derived from an EMBL/GenBank/DDBJ whole genome shotgun (WGS) entry which is preliminary data.</text>
</comment>
<feature type="compositionally biased region" description="Polar residues" evidence="2">
    <location>
        <begin position="489"/>
        <end position="503"/>
    </location>
</feature>
<keyword evidence="1" id="KW-0808">Transferase</keyword>
<evidence type="ECO:0000313" key="4">
    <source>
        <dbReference type="EMBL" id="MBO1359075.1"/>
    </source>
</evidence>
<accession>A0ABS3LT40</accession>
<dbReference type="RefSeq" id="WP_207879844.1">
    <property type="nucleotide sequence ID" value="NZ_JAFVMF010000004.1"/>
</dbReference>
<keyword evidence="5" id="KW-1185">Reference proteome</keyword>
<protein>
    <submittedName>
        <fullName evidence="4">Glycosyltransferase family 4 protein</fullName>
    </submittedName>
</protein>
<dbReference type="PANTHER" id="PTHR46401:SF2">
    <property type="entry name" value="GLYCOSYLTRANSFERASE WBBK-RELATED"/>
    <property type="match status" value="1"/>
</dbReference>
<reference evidence="4 5" key="1">
    <citation type="submission" date="2021-03" db="EMBL/GenBank/DDBJ databases">
        <title>The complete genome sequence of Acetobacter sacchari TBRC 11175.</title>
        <authorList>
            <person name="Charoenyingcharoen P."/>
            <person name="Yukphan P."/>
        </authorList>
    </citation>
    <scope>NUCLEOTIDE SEQUENCE [LARGE SCALE GENOMIC DNA]</scope>
    <source>
        <strain evidence="4 5">TBRC 11175</strain>
    </source>
</reference>
<dbReference type="PANTHER" id="PTHR46401">
    <property type="entry name" value="GLYCOSYLTRANSFERASE WBBK-RELATED"/>
    <property type="match status" value="1"/>
</dbReference>
<dbReference type="InterPro" id="IPR001296">
    <property type="entry name" value="Glyco_trans_1"/>
</dbReference>
<evidence type="ECO:0000256" key="2">
    <source>
        <dbReference type="SAM" id="MobiDB-lite"/>
    </source>
</evidence>
<dbReference type="SUPFAM" id="SSF53756">
    <property type="entry name" value="UDP-Glycosyltransferase/glycogen phosphorylase"/>
    <property type="match status" value="1"/>
</dbReference>
<dbReference type="Proteomes" id="UP000664771">
    <property type="component" value="Unassembled WGS sequence"/>
</dbReference>
<evidence type="ECO:0000313" key="5">
    <source>
        <dbReference type="Proteomes" id="UP000664771"/>
    </source>
</evidence>
<dbReference type="CDD" id="cd03809">
    <property type="entry name" value="GT4_MtfB-like"/>
    <property type="match status" value="1"/>
</dbReference>
<organism evidence="4 5">
    <name type="scientific">Acetobacter sacchari</name>
    <dbReference type="NCBI Taxonomy" id="2661687"/>
    <lineage>
        <taxon>Bacteria</taxon>
        <taxon>Pseudomonadati</taxon>
        <taxon>Pseudomonadota</taxon>
        <taxon>Alphaproteobacteria</taxon>
        <taxon>Acetobacterales</taxon>
        <taxon>Acetobacteraceae</taxon>
        <taxon>Acetobacter</taxon>
    </lineage>
</organism>
<feature type="region of interest" description="Disordered" evidence="2">
    <location>
        <begin position="489"/>
        <end position="515"/>
    </location>
</feature>
<sequence>MTGRTLWVDIDDLLYHLSHHNRPSGIQRVVYELSRALVTMAPDHVRFVRRGHGPCDFVTVDWTYIHALFDSVTGAAPTQAPPPAAPPPPRLGVPFAPPADNAALLPAILDTQLEVVKQLAVAPLNAIQHALRMIDVKRRANIEREALLAEVGEDAVVVEEGVRLVDAARPGDAFFVPGSPWRHADYGRSVRWLRDELRMSFGLLMYDLVPIRCPEWCDRGIISTFSQWHRMILPLADRIFAISDATRRDVEAHAVEQRLLLNDAVQSIGMGSGFGQTPPQDAGRPKLSGKRWPSAQRSPHLPPEGSYVLFVSTIEARKNHALLFRVWRRLLEERPAEDVPTLVFAGRVGWLVADLMQQLENANWLDGKIRLISGPSDAELAELYQGCLFTAFPSIFEGWGLPVTESLSFGKPCVASSTTSIPEAGGPLGRYFDPEDIDDALRVIGEVLDDPAGLEQWRRQVVREFVPTPWETQARSVLKAYGVEFGATPHSTAKSQDTSSGKSSLRKTSMHKASP</sequence>
<dbReference type="Gene3D" id="3.40.50.2000">
    <property type="entry name" value="Glycogen Phosphorylase B"/>
    <property type="match status" value="1"/>
</dbReference>
<feature type="domain" description="Glycosyl transferase family 1" evidence="3">
    <location>
        <begin position="301"/>
        <end position="459"/>
    </location>
</feature>